<name>A0A8S3HY02_9BILA</name>
<feature type="compositionally biased region" description="Low complexity" evidence="1">
    <location>
        <begin position="134"/>
        <end position="149"/>
    </location>
</feature>
<feature type="compositionally biased region" description="Polar residues" evidence="1">
    <location>
        <begin position="286"/>
        <end position="317"/>
    </location>
</feature>
<feature type="compositionally biased region" description="Low complexity" evidence="1">
    <location>
        <begin position="236"/>
        <end position="251"/>
    </location>
</feature>
<evidence type="ECO:0000313" key="2">
    <source>
        <dbReference type="EMBL" id="CAF5189314.1"/>
    </source>
</evidence>
<evidence type="ECO:0000313" key="3">
    <source>
        <dbReference type="Proteomes" id="UP000676336"/>
    </source>
</evidence>
<feature type="region of interest" description="Disordered" evidence="1">
    <location>
        <begin position="233"/>
        <end position="317"/>
    </location>
</feature>
<proteinExistence type="predicted"/>
<accession>A0A8S3HY02</accession>
<gene>
    <name evidence="2" type="ORF">SMN809_LOCUS71669</name>
</gene>
<dbReference type="Proteomes" id="UP000676336">
    <property type="component" value="Unassembled WGS sequence"/>
</dbReference>
<evidence type="ECO:0000256" key="1">
    <source>
        <dbReference type="SAM" id="MobiDB-lite"/>
    </source>
</evidence>
<feature type="region of interest" description="Disordered" evidence="1">
    <location>
        <begin position="1"/>
        <end position="30"/>
    </location>
</feature>
<comment type="caution">
    <text evidence="2">The sequence shown here is derived from an EMBL/GenBank/DDBJ whole genome shotgun (WGS) entry which is preliminary data.</text>
</comment>
<sequence length="317" mass="33805">AGNIPSPVNGGPLLPGSLDPHQQQMMMMNSPHGVGPPHHMMGVGPPPPHMLPPGMRGPDGMMLDMNGPPQPPHVYMNGPMPPNFHGQYGPGPGDPYGQLPPHQQAQAVREWHKMQMEHMEGKAQQMRGQPPPYSSASPSSLTPPIATTSAGGGLGPNGKLLSPKMESSTTPRLFKVGQPEKFIPDLLPSSANKKITGNIGEVQLTVSPTQMDYNDLGMEGEELVITRHLNRGYRTSNGINNGPPLPSSSSSCKDEPMTPLTRSNSTVNNNTNPLSSGQQQQQQQQPPMGSTTPTHLSQQGPSSHLAQQNMSAVSPRQ</sequence>
<feature type="region of interest" description="Disordered" evidence="1">
    <location>
        <begin position="118"/>
        <end position="168"/>
    </location>
</feature>
<reference evidence="2" key="1">
    <citation type="submission" date="2021-02" db="EMBL/GenBank/DDBJ databases">
        <authorList>
            <person name="Nowell W R."/>
        </authorList>
    </citation>
    <scope>NUCLEOTIDE SEQUENCE</scope>
</reference>
<dbReference type="EMBL" id="CAJOBI010324101">
    <property type="protein sequence ID" value="CAF5189314.1"/>
    <property type="molecule type" value="Genomic_DNA"/>
</dbReference>
<feature type="non-terminal residue" evidence="2">
    <location>
        <position position="317"/>
    </location>
</feature>
<feature type="non-terminal residue" evidence="2">
    <location>
        <position position="1"/>
    </location>
</feature>
<organism evidence="2 3">
    <name type="scientific">Rotaria magnacalcarata</name>
    <dbReference type="NCBI Taxonomy" id="392030"/>
    <lineage>
        <taxon>Eukaryota</taxon>
        <taxon>Metazoa</taxon>
        <taxon>Spiralia</taxon>
        <taxon>Gnathifera</taxon>
        <taxon>Rotifera</taxon>
        <taxon>Eurotatoria</taxon>
        <taxon>Bdelloidea</taxon>
        <taxon>Philodinida</taxon>
        <taxon>Philodinidae</taxon>
        <taxon>Rotaria</taxon>
    </lineage>
</organism>
<dbReference type="AlphaFoldDB" id="A0A8S3HY02"/>
<feature type="compositionally biased region" description="Low complexity" evidence="1">
    <location>
        <begin position="261"/>
        <end position="285"/>
    </location>
</feature>
<protein>
    <submittedName>
        <fullName evidence="2">Uncharacterized protein</fullName>
    </submittedName>
</protein>